<feature type="transmembrane region" description="Helical" evidence="8">
    <location>
        <begin position="117"/>
        <end position="137"/>
    </location>
</feature>
<dbReference type="RefSeq" id="WP_130608360.1">
    <property type="nucleotide sequence ID" value="NZ_AP019368.1"/>
</dbReference>
<keyword evidence="6 8" id="KW-1133">Transmembrane helix</keyword>
<evidence type="ECO:0000256" key="3">
    <source>
        <dbReference type="ARBA" id="ARBA00022448"/>
    </source>
</evidence>
<accession>A0A4P2VNF9</accession>
<dbReference type="Pfam" id="PF01032">
    <property type="entry name" value="FecCD"/>
    <property type="match status" value="1"/>
</dbReference>
<feature type="transmembrane region" description="Helical" evidence="8">
    <location>
        <begin position="93"/>
        <end position="111"/>
    </location>
</feature>
<dbReference type="PANTHER" id="PTHR30472">
    <property type="entry name" value="FERRIC ENTEROBACTIN TRANSPORT SYSTEM PERMEASE PROTEIN"/>
    <property type="match status" value="1"/>
</dbReference>
<evidence type="ECO:0000256" key="2">
    <source>
        <dbReference type="ARBA" id="ARBA00007935"/>
    </source>
</evidence>
<reference evidence="9 10" key="1">
    <citation type="submission" date="2018-12" db="EMBL/GenBank/DDBJ databases">
        <title>Rubrispira sanarue gen. nov., sp., nov., a member of the order Silvanigrellales, isolated from a brackish lake in Hamamatsu Japan.</title>
        <authorList>
            <person name="Maejima Y."/>
            <person name="Iino T."/>
            <person name="Muraguchi Y."/>
            <person name="Fukuda K."/>
            <person name="Nojiri H."/>
            <person name="Ohkuma M."/>
            <person name="Moriuchi R."/>
            <person name="Dohra H."/>
            <person name="Kimbara K."/>
            <person name="Shintani M."/>
        </authorList>
    </citation>
    <scope>NUCLEOTIDE SEQUENCE [LARGE SCALE GENOMIC DNA]</scope>
    <source>
        <strain evidence="9 10">RF1110005</strain>
    </source>
</reference>
<evidence type="ECO:0000256" key="7">
    <source>
        <dbReference type="ARBA" id="ARBA00023136"/>
    </source>
</evidence>
<keyword evidence="10" id="KW-1185">Reference proteome</keyword>
<evidence type="ECO:0000313" key="10">
    <source>
        <dbReference type="Proteomes" id="UP000291236"/>
    </source>
</evidence>
<feature type="transmembrane region" description="Helical" evidence="8">
    <location>
        <begin position="63"/>
        <end position="84"/>
    </location>
</feature>
<feature type="transmembrane region" description="Helical" evidence="8">
    <location>
        <begin position="12"/>
        <end position="35"/>
    </location>
</feature>
<evidence type="ECO:0000256" key="6">
    <source>
        <dbReference type="ARBA" id="ARBA00022989"/>
    </source>
</evidence>
<dbReference type="KEGG" id="sbf:JCM31447_15720"/>
<name>A0A4P2VNF9_FLUSA</name>
<comment type="similarity">
    <text evidence="2">Belongs to the binding-protein-dependent transport system permease family. FecCD subfamily.</text>
</comment>
<dbReference type="PANTHER" id="PTHR30472:SF24">
    <property type="entry name" value="FERRIC ENTEROBACTIN TRANSPORT SYSTEM PERMEASE PROTEIN FEPG"/>
    <property type="match status" value="1"/>
</dbReference>
<evidence type="ECO:0000256" key="5">
    <source>
        <dbReference type="ARBA" id="ARBA00022692"/>
    </source>
</evidence>
<feature type="transmembrane region" description="Helical" evidence="8">
    <location>
        <begin position="197"/>
        <end position="215"/>
    </location>
</feature>
<dbReference type="SUPFAM" id="SSF81345">
    <property type="entry name" value="ABC transporter involved in vitamin B12 uptake, BtuC"/>
    <property type="match status" value="1"/>
</dbReference>
<feature type="transmembrane region" description="Helical" evidence="8">
    <location>
        <begin position="307"/>
        <end position="325"/>
    </location>
</feature>
<protein>
    <recommendedName>
        <fullName evidence="11">Iron ABC transporter permease</fullName>
    </recommendedName>
</protein>
<evidence type="ECO:0000256" key="8">
    <source>
        <dbReference type="SAM" id="Phobius"/>
    </source>
</evidence>
<evidence type="ECO:0000313" key="9">
    <source>
        <dbReference type="EMBL" id="BBH53129.1"/>
    </source>
</evidence>
<dbReference type="GO" id="GO:0022857">
    <property type="term" value="F:transmembrane transporter activity"/>
    <property type="evidence" value="ECO:0007669"/>
    <property type="project" value="InterPro"/>
</dbReference>
<dbReference type="CDD" id="cd06550">
    <property type="entry name" value="TM_ABC_iron-siderophores_like"/>
    <property type="match status" value="1"/>
</dbReference>
<dbReference type="Gene3D" id="1.10.3470.10">
    <property type="entry name" value="ABC transporter involved in vitamin B12 uptake, BtuC"/>
    <property type="match status" value="1"/>
</dbReference>
<dbReference type="AlphaFoldDB" id="A0A4P2VNF9"/>
<sequence>MDKAIYKNTRLLILFIFLLLLSYFYLMIGVTSFSISDVWNVLTKKIDVAGADFIVSDVRLPRVIIGTLCGAMFALSGSLLQCVLRNPMAAPDILGVNSACSLFILLFTFLIPNDFDLNNLIYAVFGGFIGFFVTILASLDNKKINQTRLIIVGVAVGALFKACCQFVIMQSDERQSSLVSFLTGTLYHSSWNSVQQIIYPACFLIFITFFFYRQLDILQLNEESAASIGFKVTKWKVIIILLALMLASIAVSGSGSLGFIGLIAPNLARILFGSSHKFNLFGSCFIGATLTLFSDFIGRIVFPPFEIPAGIVSIIIGAPYFLYLMKNIGRYK</sequence>
<dbReference type="GO" id="GO:0005886">
    <property type="term" value="C:plasma membrane"/>
    <property type="evidence" value="ECO:0007669"/>
    <property type="project" value="UniProtKB-SubCell"/>
</dbReference>
<dbReference type="GO" id="GO:0033214">
    <property type="term" value="P:siderophore-iron import into cell"/>
    <property type="evidence" value="ECO:0007669"/>
    <property type="project" value="TreeGrafter"/>
</dbReference>
<gene>
    <name evidence="9" type="ORF">JCM31447_15720</name>
</gene>
<dbReference type="EMBL" id="AP019368">
    <property type="protein sequence ID" value="BBH53129.1"/>
    <property type="molecule type" value="Genomic_DNA"/>
</dbReference>
<proteinExistence type="inferred from homology"/>
<feature type="transmembrane region" description="Helical" evidence="8">
    <location>
        <begin position="149"/>
        <end position="168"/>
    </location>
</feature>
<keyword evidence="3" id="KW-0813">Transport</keyword>
<keyword evidence="7 8" id="KW-0472">Membrane</keyword>
<dbReference type="OrthoDB" id="9055647at2"/>
<evidence type="ECO:0000256" key="4">
    <source>
        <dbReference type="ARBA" id="ARBA00022475"/>
    </source>
</evidence>
<evidence type="ECO:0008006" key="11">
    <source>
        <dbReference type="Google" id="ProtNLM"/>
    </source>
</evidence>
<comment type="subcellular location">
    <subcellularLocation>
        <location evidence="1">Cell membrane</location>
        <topology evidence="1">Multi-pass membrane protein</topology>
    </subcellularLocation>
</comment>
<dbReference type="FunFam" id="1.10.3470.10:FF:000001">
    <property type="entry name" value="Vitamin B12 ABC transporter permease BtuC"/>
    <property type="match status" value="1"/>
</dbReference>
<dbReference type="InterPro" id="IPR000522">
    <property type="entry name" value="ABC_transptr_permease_BtuC"/>
</dbReference>
<keyword evidence="5 8" id="KW-0812">Transmembrane</keyword>
<dbReference type="Proteomes" id="UP000291236">
    <property type="component" value="Chromosome"/>
</dbReference>
<dbReference type="InterPro" id="IPR037294">
    <property type="entry name" value="ABC_BtuC-like"/>
</dbReference>
<feature type="transmembrane region" description="Helical" evidence="8">
    <location>
        <begin position="235"/>
        <end position="268"/>
    </location>
</feature>
<keyword evidence="4" id="KW-1003">Cell membrane</keyword>
<organism evidence="9 10">
    <name type="scientific">Fluviispira sanaruensis</name>
    <dbReference type="NCBI Taxonomy" id="2493639"/>
    <lineage>
        <taxon>Bacteria</taxon>
        <taxon>Pseudomonadati</taxon>
        <taxon>Bdellovibrionota</taxon>
        <taxon>Oligoflexia</taxon>
        <taxon>Silvanigrellales</taxon>
        <taxon>Silvanigrellaceae</taxon>
        <taxon>Fluviispira</taxon>
    </lineage>
</organism>
<evidence type="ECO:0000256" key="1">
    <source>
        <dbReference type="ARBA" id="ARBA00004651"/>
    </source>
</evidence>